<name>A0AA35KN10_9SAUR</name>
<evidence type="ECO:0000313" key="4">
    <source>
        <dbReference type="Proteomes" id="UP001178461"/>
    </source>
</evidence>
<feature type="transmembrane region" description="Helical" evidence="2">
    <location>
        <begin position="121"/>
        <end position="140"/>
    </location>
</feature>
<organism evidence="3 4">
    <name type="scientific">Podarcis lilfordi</name>
    <name type="common">Lilford's wall lizard</name>
    <dbReference type="NCBI Taxonomy" id="74358"/>
    <lineage>
        <taxon>Eukaryota</taxon>
        <taxon>Metazoa</taxon>
        <taxon>Chordata</taxon>
        <taxon>Craniata</taxon>
        <taxon>Vertebrata</taxon>
        <taxon>Euteleostomi</taxon>
        <taxon>Lepidosauria</taxon>
        <taxon>Squamata</taxon>
        <taxon>Bifurcata</taxon>
        <taxon>Unidentata</taxon>
        <taxon>Episquamata</taxon>
        <taxon>Laterata</taxon>
        <taxon>Lacertibaenia</taxon>
        <taxon>Lacertidae</taxon>
        <taxon>Podarcis</taxon>
    </lineage>
</organism>
<dbReference type="EMBL" id="OX395133">
    <property type="protein sequence ID" value="CAI5781205.1"/>
    <property type="molecule type" value="Genomic_DNA"/>
</dbReference>
<keyword evidence="2" id="KW-1133">Transmembrane helix</keyword>
<gene>
    <name evidence="3" type="ORF">PODLI_1B042212</name>
</gene>
<dbReference type="Proteomes" id="UP001178461">
    <property type="component" value="Chromosome 8"/>
</dbReference>
<accession>A0AA35KN10</accession>
<protein>
    <submittedName>
        <fullName evidence="3">Uncharacterized protein</fullName>
    </submittedName>
</protein>
<evidence type="ECO:0000256" key="2">
    <source>
        <dbReference type="SAM" id="Phobius"/>
    </source>
</evidence>
<dbReference type="AlphaFoldDB" id="A0AA35KN10"/>
<proteinExistence type="predicted"/>
<reference evidence="3" key="1">
    <citation type="submission" date="2022-12" db="EMBL/GenBank/DDBJ databases">
        <authorList>
            <person name="Alioto T."/>
            <person name="Alioto T."/>
            <person name="Gomez Garrido J."/>
        </authorList>
    </citation>
    <scope>NUCLEOTIDE SEQUENCE</scope>
</reference>
<dbReference type="Gene3D" id="1.20.140.150">
    <property type="match status" value="1"/>
</dbReference>
<evidence type="ECO:0000256" key="1">
    <source>
        <dbReference type="SAM" id="MobiDB-lite"/>
    </source>
</evidence>
<keyword evidence="2" id="KW-0472">Membrane</keyword>
<evidence type="ECO:0000313" key="3">
    <source>
        <dbReference type="EMBL" id="CAI5781205.1"/>
    </source>
</evidence>
<keyword evidence="2" id="KW-0812">Transmembrane</keyword>
<sequence length="190" mass="21002">MGACLNCLRQPQAEDPGTATTSKWPLLTWFKKLTNTEKLRIGGIAISCLETILLVVVISTVSWVKRFVRGIFVFQGLWQECSLGNCVYLADRPSFNGAMGLFNYMRAATEMTNTFLSWSLAPGWFSVILATMAGVCHLVAKKWEKDEDTTELFTGMTIKTLKEDLLENPASQGALRGRPRGGTSKSVTIL</sequence>
<feature type="region of interest" description="Disordered" evidence="1">
    <location>
        <begin position="171"/>
        <end position="190"/>
    </location>
</feature>
<feature type="transmembrane region" description="Helical" evidence="2">
    <location>
        <begin position="41"/>
        <end position="64"/>
    </location>
</feature>
<keyword evidence="4" id="KW-1185">Reference proteome</keyword>